<evidence type="ECO:0000259" key="1">
    <source>
        <dbReference type="Pfam" id="PF01548"/>
    </source>
</evidence>
<dbReference type="InterPro" id="IPR002525">
    <property type="entry name" value="Transp_IS110-like_N"/>
</dbReference>
<name>A0ABT3ZY24_9BACT</name>
<dbReference type="PANTHER" id="PTHR33055:SF3">
    <property type="entry name" value="PUTATIVE TRANSPOSASE FOR IS117-RELATED"/>
    <property type="match status" value="1"/>
</dbReference>
<feature type="domain" description="Transposase IS110-like N-terminal" evidence="1">
    <location>
        <begin position="4"/>
        <end position="142"/>
    </location>
</feature>
<reference evidence="3 4" key="1">
    <citation type="submission" date="2022-11" db="EMBL/GenBank/DDBJ databases">
        <title>Minimal conservation of predation-associated metabolite biosynthetic gene clusters underscores biosynthetic potential of Myxococcota including descriptions for ten novel species: Archangium lansinium sp. nov., Myxococcus landrumus sp. nov., Nannocystis bai.</title>
        <authorList>
            <person name="Ahearne A."/>
            <person name="Stevens C."/>
            <person name="Phillips K."/>
        </authorList>
    </citation>
    <scope>NUCLEOTIDE SEQUENCE [LARGE SCALE GENOMIC DNA]</scope>
    <source>
        <strain evidence="3 4">MIWBW</strain>
    </source>
</reference>
<feature type="domain" description="Transposase IS116/IS110/IS902 C-terminal" evidence="2">
    <location>
        <begin position="210"/>
        <end position="291"/>
    </location>
</feature>
<dbReference type="Pfam" id="PF01548">
    <property type="entry name" value="DEDD_Tnp_IS110"/>
    <property type="match status" value="1"/>
</dbReference>
<evidence type="ECO:0000313" key="3">
    <source>
        <dbReference type="EMBL" id="MCY1074305.1"/>
    </source>
</evidence>
<dbReference type="InterPro" id="IPR047650">
    <property type="entry name" value="Transpos_IS110"/>
</dbReference>
<organism evidence="3 4">
    <name type="scientific">Archangium lansingense</name>
    <dbReference type="NCBI Taxonomy" id="2995310"/>
    <lineage>
        <taxon>Bacteria</taxon>
        <taxon>Pseudomonadati</taxon>
        <taxon>Myxococcota</taxon>
        <taxon>Myxococcia</taxon>
        <taxon>Myxococcales</taxon>
        <taxon>Cystobacterineae</taxon>
        <taxon>Archangiaceae</taxon>
        <taxon>Archangium</taxon>
    </lineage>
</organism>
<dbReference type="EMBL" id="JAPNKA010000001">
    <property type="protein sequence ID" value="MCY1074305.1"/>
    <property type="molecule type" value="Genomic_DNA"/>
</dbReference>
<evidence type="ECO:0000313" key="4">
    <source>
        <dbReference type="Proteomes" id="UP001207654"/>
    </source>
</evidence>
<dbReference type="Proteomes" id="UP001207654">
    <property type="component" value="Unassembled WGS sequence"/>
</dbReference>
<evidence type="ECO:0000259" key="2">
    <source>
        <dbReference type="Pfam" id="PF02371"/>
    </source>
</evidence>
<dbReference type="InterPro" id="IPR003346">
    <property type="entry name" value="Transposase_20"/>
</dbReference>
<dbReference type="NCBIfam" id="NF033542">
    <property type="entry name" value="transpos_IS110"/>
    <property type="match status" value="1"/>
</dbReference>
<dbReference type="PANTHER" id="PTHR33055">
    <property type="entry name" value="TRANSPOSASE FOR INSERTION SEQUENCE ELEMENT IS1111A"/>
    <property type="match status" value="1"/>
</dbReference>
<comment type="caution">
    <text evidence="3">The sequence shown here is derived from an EMBL/GenBank/DDBJ whole genome shotgun (WGS) entry which is preliminary data.</text>
</comment>
<dbReference type="Pfam" id="PF02371">
    <property type="entry name" value="Transposase_20"/>
    <property type="match status" value="1"/>
</dbReference>
<proteinExistence type="predicted"/>
<protein>
    <submittedName>
        <fullName evidence="3">IS110 family transposase</fullName>
    </submittedName>
</protein>
<gene>
    <name evidence="3" type="ORF">OV287_07385</name>
</gene>
<dbReference type="RefSeq" id="WP_267533279.1">
    <property type="nucleotide sequence ID" value="NZ_JAPNKA010000001.1"/>
</dbReference>
<accession>A0ABT3ZY24</accession>
<keyword evidence="4" id="KW-1185">Reference proteome</keyword>
<sequence length="345" mass="38452">MEYIGIDVHKRDSQVCILGEGGEVVLEQRIRTQRERLGELLSKRPKARVLLEASTESEWVARCLEELGHEVVVADPNFAPMYATRSRRVKTDKRDARSLAEACKLGAYRPAHRTSDAKRHMRAQLAVREALVRTRTRYISLVSALVRHEGLRIADGEAESFVKRVAALSLPGRLMAQVAPLLSLMQHLNEQIAFMNGVLERVAQKDEQVSRLCTVPQVGPVTACAFVSAVDEPARFSGPHQVEAYLGLVPGEKSSGEKQHRGPITKTGNSRVRWLLIQAALSLLRVKRPETAHLREWAEKIAARRGKKIAVVALARRLAGILFAMMRDGTQYRPPQAQEEAKEAA</sequence>